<proteinExistence type="predicted"/>
<dbReference type="Proteomes" id="UP000609121">
    <property type="component" value="Unassembled WGS sequence"/>
</dbReference>
<gene>
    <name evidence="2" type="ORF">ICN82_16495</name>
</gene>
<evidence type="ECO:0000256" key="1">
    <source>
        <dbReference type="SAM" id="Phobius"/>
    </source>
</evidence>
<accession>A0A8J6Z184</accession>
<organism evidence="2 3">
    <name type="scientific">Mangrovicoccus algicola</name>
    <dbReference type="NCBI Taxonomy" id="2771008"/>
    <lineage>
        <taxon>Bacteria</taxon>
        <taxon>Pseudomonadati</taxon>
        <taxon>Pseudomonadota</taxon>
        <taxon>Alphaproteobacteria</taxon>
        <taxon>Rhodobacterales</taxon>
        <taxon>Paracoccaceae</taxon>
        <taxon>Mangrovicoccus</taxon>
    </lineage>
</organism>
<name>A0A8J6Z184_9RHOB</name>
<evidence type="ECO:0000313" key="2">
    <source>
        <dbReference type="EMBL" id="MBE3639803.1"/>
    </source>
</evidence>
<keyword evidence="1" id="KW-0472">Membrane</keyword>
<dbReference type="AlphaFoldDB" id="A0A8J6Z184"/>
<reference evidence="2" key="1">
    <citation type="submission" date="2020-09" db="EMBL/GenBank/DDBJ databases">
        <title>A novel bacterium of genus Mangrovicoccus, isolated from South China Sea.</title>
        <authorList>
            <person name="Huang H."/>
            <person name="Mo K."/>
            <person name="Hu Y."/>
        </authorList>
    </citation>
    <scope>NUCLEOTIDE SEQUENCE</scope>
    <source>
        <strain evidence="2">HB182678</strain>
    </source>
</reference>
<keyword evidence="1" id="KW-0812">Transmembrane</keyword>
<sequence>MGAVLICAGGLAGAIIAAYAYIAPLTGVTGTPGALLVIVTSVLVLLGGLIVALIASRGIRNLFRVLLCLGILGTAAAAAFLHEWVLIAAMAVALVGLVMDILTPARRAAGTRGALA</sequence>
<feature type="transmembrane region" description="Helical" evidence="1">
    <location>
        <begin position="86"/>
        <end position="103"/>
    </location>
</feature>
<comment type="caution">
    <text evidence="2">The sequence shown here is derived from an EMBL/GenBank/DDBJ whole genome shotgun (WGS) entry which is preliminary data.</text>
</comment>
<feature type="transmembrane region" description="Helical" evidence="1">
    <location>
        <begin position="62"/>
        <end position="80"/>
    </location>
</feature>
<evidence type="ECO:0000313" key="3">
    <source>
        <dbReference type="Proteomes" id="UP000609121"/>
    </source>
</evidence>
<feature type="transmembrane region" description="Helical" evidence="1">
    <location>
        <begin position="34"/>
        <end position="55"/>
    </location>
</feature>
<dbReference type="EMBL" id="JACVXA010000059">
    <property type="protein sequence ID" value="MBE3639803.1"/>
    <property type="molecule type" value="Genomic_DNA"/>
</dbReference>
<keyword evidence="1" id="KW-1133">Transmembrane helix</keyword>
<keyword evidence="3" id="KW-1185">Reference proteome</keyword>
<protein>
    <submittedName>
        <fullName evidence="2">Uncharacterized protein</fullName>
    </submittedName>
</protein>